<organism evidence="11">
    <name type="scientific">Oppiella nova</name>
    <dbReference type="NCBI Taxonomy" id="334625"/>
    <lineage>
        <taxon>Eukaryota</taxon>
        <taxon>Metazoa</taxon>
        <taxon>Ecdysozoa</taxon>
        <taxon>Arthropoda</taxon>
        <taxon>Chelicerata</taxon>
        <taxon>Arachnida</taxon>
        <taxon>Acari</taxon>
        <taxon>Acariformes</taxon>
        <taxon>Sarcoptiformes</taxon>
        <taxon>Oribatida</taxon>
        <taxon>Brachypylina</taxon>
        <taxon>Oppioidea</taxon>
        <taxon>Oppiidae</taxon>
        <taxon>Oppiella</taxon>
    </lineage>
</organism>
<evidence type="ECO:0000313" key="12">
    <source>
        <dbReference type="Proteomes" id="UP000728032"/>
    </source>
</evidence>
<sequence>YIAIIYPLASARLTKTFGTVIIIIIWALAIGLGSISWYNSVAEPFQFANKTLYDCKETWSMDTARTFTLAIFIITFALPILVLTYAYGSVGLKMLRHTIPGNADLVRDEAQNSAKIKVNKVIKMLSTIVLLFAICWLPIHVLNLFIYFAREWLEKIYETESGYKAYIALTIGAHWFSMANSFGEK</sequence>
<gene>
    <name evidence="11" type="ORF">ONB1V03_LOCUS17913</name>
</gene>
<keyword evidence="7" id="KW-0675">Receptor</keyword>
<dbReference type="AlphaFoldDB" id="A0A7R9MJP6"/>
<evidence type="ECO:0000256" key="6">
    <source>
        <dbReference type="ARBA" id="ARBA00023136"/>
    </source>
</evidence>
<dbReference type="EMBL" id="CAJPVJ010023381">
    <property type="protein sequence ID" value="CAG2178488.1"/>
    <property type="molecule type" value="Genomic_DNA"/>
</dbReference>
<name>A0A7R9MJP6_9ACAR</name>
<feature type="transmembrane region" description="Helical" evidence="9">
    <location>
        <begin position="17"/>
        <end position="38"/>
    </location>
</feature>
<evidence type="ECO:0000313" key="11">
    <source>
        <dbReference type="EMBL" id="CAD7661352.1"/>
    </source>
</evidence>
<evidence type="ECO:0000259" key="10">
    <source>
        <dbReference type="PROSITE" id="PS50262"/>
    </source>
</evidence>
<keyword evidence="6 9" id="KW-0472">Membrane</keyword>
<feature type="non-terminal residue" evidence="11">
    <location>
        <position position="185"/>
    </location>
</feature>
<comment type="similarity">
    <text evidence="2">Belongs to the G-protein coupled receptor 1 family.</text>
</comment>
<dbReference type="PANTHER" id="PTHR45695:SF9">
    <property type="entry name" value="LEUCOKININ RECEPTOR"/>
    <property type="match status" value="1"/>
</dbReference>
<keyword evidence="5" id="KW-0297">G-protein coupled receptor</keyword>
<keyword evidence="12" id="KW-1185">Reference proteome</keyword>
<keyword evidence="3 9" id="KW-0812">Transmembrane</keyword>
<feature type="transmembrane region" description="Helical" evidence="9">
    <location>
        <begin position="67"/>
        <end position="87"/>
    </location>
</feature>
<dbReference type="InterPro" id="IPR017452">
    <property type="entry name" value="GPCR_Rhodpsn_7TM"/>
</dbReference>
<evidence type="ECO:0000256" key="7">
    <source>
        <dbReference type="ARBA" id="ARBA00023170"/>
    </source>
</evidence>
<dbReference type="GO" id="GO:0004930">
    <property type="term" value="F:G protein-coupled receptor activity"/>
    <property type="evidence" value="ECO:0007669"/>
    <property type="project" value="UniProtKB-KW"/>
</dbReference>
<dbReference type="GO" id="GO:0005886">
    <property type="term" value="C:plasma membrane"/>
    <property type="evidence" value="ECO:0007669"/>
    <property type="project" value="TreeGrafter"/>
</dbReference>
<keyword evidence="4 9" id="KW-1133">Transmembrane helix</keyword>
<feature type="transmembrane region" description="Helical" evidence="9">
    <location>
        <begin position="125"/>
        <end position="148"/>
    </location>
</feature>
<keyword evidence="8" id="KW-0807">Transducer</keyword>
<evidence type="ECO:0000256" key="9">
    <source>
        <dbReference type="SAM" id="Phobius"/>
    </source>
</evidence>
<feature type="domain" description="G-protein coupled receptors family 1 profile" evidence="10">
    <location>
        <begin position="1"/>
        <end position="185"/>
    </location>
</feature>
<reference evidence="11" key="1">
    <citation type="submission" date="2020-11" db="EMBL/GenBank/DDBJ databases">
        <authorList>
            <person name="Tran Van P."/>
        </authorList>
    </citation>
    <scope>NUCLEOTIDE SEQUENCE</scope>
</reference>
<dbReference type="PROSITE" id="PS50262">
    <property type="entry name" value="G_PROTEIN_RECEP_F1_2"/>
    <property type="match status" value="1"/>
</dbReference>
<dbReference type="Proteomes" id="UP000728032">
    <property type="component" value="Unassembled WGS sequence"/>
</dbReference>
<evidence type="ECO:0000256" key="1">
    <source>
        <dbReference type="ARBA" id="ARBA00004141"/>
    </source>
</evidence>
<dbReference type="SUPFAM" id="SSF81321">
    <property type="entry name" value="Family A G protein-coupled receptor-like"/>
    <property type="match status" value="1"/>
</dbReference>
<evidence type="ECO:0000256" key="4">
    <source>
        <dbReference type="ARBA" id="ARBA00022989"/>
    </source>
</evidence>
<evidence type="ECO:0000256" key="2">
    <source>
        <dbReference type="ARBA" id="ARBA00010663"/>
    </source>
</evidence>
<dbReference type="Gene3D" id="1.20.1070.10">
    <property type="entry name" value="Rhodopsin 7-helix transmembrane proteins"/>
    <property type="match status" value="1"/>
</dbReference>
<dbReference type="EMBL" id="OC938206">
    <property type="protein sequence ID" value="CAD7661352.1"/>
    <property type="molecule type" value="Genomic_DNA"/>
</dbReference>
<dbReference type="InterPro" id="IPR000276">
    <property type="entry name" value="GPCR_Rhodpsn"/>
</dbReference>
<comment type="subcellular location">
    <subcellularLocation>
        <location evidence="1">Membrane</location>
        <topology evidence="1">Multi-pass membrane protein</topology>
    </subcellularLocation>
</comment>
<evidence type="ECO:0000256" key="3">
    <source>
        <dbReference type="ARBA" id="ARBA00022692"/>
    </source>
</evidence>
<proteinExistence type="inferred from homology"/>
<dbReference type="OrthoDB" id="10037617at2759"/>
<accession>A0A7R9MJP6</accession>
<dbReference type="PANTHER" id="PTHR45695">
    <property type="entry name" value="LEUCOKININ RECEPTOR-RELATED"/>
    <property type="match status" value="1"/>
</dbReference>
<dbReference type="PRINTS" id="PR00237">
    <property type="entry name" value="GPCRRHODOPSN"/>
</dbReference>
<dbReference type="Pfam" id="PF00001">
    <property type="entry name" value="7tm_1"/>
    <property type="match status" value="1"/>
</dbReference>
<protein>
    <recommendedName>
        <fullName evidence="10">G-protein coupled receptors family 1 profile domain-containing protein</fullName>
    </recommendedName>
</protein>
<evidence type="ECO:0000256" key="8">
    <source>
        <dbReference type="ARBA" id="ARBA00023224"/>
    </source>
</evidence>
<evidence type="ECO:0000256" key="5">
    <source>
        <dbReference type="ARBA" id="ARBA00023040"/>
    </source>
</evidence>